<sequence length="437" mass="51400">MKNKIQTIVYDFFVNSSDFNGIPLRNISQNLNIEYEASIDLIKELVIEDIISIQSSTNPHIIGFQHYPIDSQIRILEEAKKTKEVIHSFGDFKISSEDTEFPICLYPSKIFLSKNRTLAEFGNACYTQQLALGEPHLKPIFFEIEVLDRYSNDPRFDFKFEDYSGRISCKYDENEKPIVRDEDDIFLKTFGLGFDENGNRLAVVYLRYLKDLTAEHQIYWKSREKSGNCKMLEEYHQNTIQGNWSSSYSIFSGFIGEQKCINDLTELIFSKALFRKTFEEENRPKEFTFFFTPTLKNYNDFILLLDKMISENINKDFFEGKAELFEYKELGNGLVEKQSKGTLQIFEEWLTSVFNVEGDGTISELFKPLKKIRRERQNPAHRISENQYDLKFTDKQKQIISDAYSVFRNLRNIFHQHPKAKSFEIPNWLENGKIKTF</sequence>
<keyword evidence="2" id="KW-1185">Reference proteome</keyword>
<proteinExistence type="predicted"/>
<dbReference type="RefSeq" id="WP_098195203.1">
    <property type="nucleotide sequence ID" value="NZ_CP023777.1"/>
</dbReference>
<dbReference type="KEGG" id="cbae:COR50_17595"/>
<evidence type="ECO:0000313" key="2">
    <source>
        <dbReference type="Proteomes" id="UP000220133"/>
    </source>
</evidence>
<evidence type="ECO:0000313" key="1">
    <source>
        <dbReference type="EMBL" id="ATL48832.1"/>
    </source>
</evidence>
<dbReference type="EMBL" id="CP023777">
    <property type="protein sequence ID" value="ATL48832.1"/>
    <property type="molecule type" value="Genomic_DNA"/>
</dbReference>
<dbReference type="Proteomes" id="UP000220133">
    <property type="component" value="Chromosome"/>
</dbReference>
<organism evidence="1 2">
    <name type="scientific">Chitinophaga caeni</name>
    <dbReference type="NCBI Taxonomy" id="2029983"/>
    <lineage>
        <taxon>Bacteria</taxon>
        <taxon>Pseudomonadati</taxon>
        <taxon>Bacteroidota</taxon>
        <taxon>Chitinophagia</taxon>
        <taxon>Chitinophagales</taxon>
        <taxon>Chitinophagaceae</taxon>
        <taxon>Chitinophaga</taxon>
    </lineage>
</organism>
<dbReference type="AlphaFoldDB" id="A0A291QY78"/>
<name>A0A291QY78_9BACT</name>
<gene>
    <name evidence="1" type="ORF">COR50_17595</name>
</gene>
<dbReference type="OrthoDB" id="2078230at2"/>
<protein>
    <submittedName>
        <fullName evidence="1">Uncharacterized protein</fullName>
    </submittedName>
</protein>
<accession>A0A291QY78</accession>
<reference evidence="1 2" key="1">
    <citation type="submission" date="2017-10" db="EMBL/GenBank/DDBJ databases">
        <title>Paenichitinophaga pekingensis gen. nov., sp. nov., isolated from activated sludge.</title>
        <authorList>
            <person name="Jin D."/>
            <person name="Kong X."/>
            <person name="Deng Y."/>
            <person name="Bai Z."/>
        </authorList>
    </citation>
    <scope>NUCLEOTIDE SEQUENCE [LARGE SCALE GENOMIC DNA]</scope>
    <source>
        <strain evidence="1 2">13</strain>
    </source>
</reference>